<evidence type="ECO:0000313" key="5">
    <source>
        <dbReference type="Proteomes" id="UP001078443"/>
    </source>
</evidence>
<dbReference type="Pfam" id="PF03323">
    <property type="entry name" value="GerA"/>
    <property type="match status" value="1"/>
</dbReference>
<evidence type="ECO:0000256" key="3">
    <source>
        <dbReference type="SAM" id="Phobius"/>
    </source>
</evidence>
<feature type="transmembrane region" description="Helical" evidence="3">
    <location>
        <begin position="430"/>
        <end position="456"/>
    </location>
</feature>
<dbReference type="EMBL" id="JAPQER010000005">
    <property type="protein sequence ID" value="MCY6485189.1"/>
    <property type="molecule type" value="Genomic_DNA"/>
</dbReference>
<feature type="transmembrane region" description="Helical" evidence="3">
    <location>
        <begin position="397"/>
        <end position="418"/>
    </location>
</feature>
<keyword evidence="5" id="KW-1185">Reference proteome</keyword>
<keyword evidence="3" id="KW-0812">Transmembrane</keyword>
<reference evidence="4" key="1">
    <citation type="submission" date="2022-12" db="EMBL/GenBank/DDBJ databases">
        <authorList>
            <person name="Wang J."/>
        </authorList>
    </citation>
    <scope>NUCLEOTIDE SEQUENCE</scope>
    <source>
        <strain evidence="4">HY-45-18</strain>
    </source>
</reference>
<dbReference type="InterPro" id="IPR004995">
    <property type="entry name" value="Spore_Ger"/>
</dbReference>
<comment type="caution">
    <text evidence="4">The sequence shown here is derived from an EMBL/GenBank/DDBJ whole genome shotgun (WGS) entry which is preliminary data.</text>
</comment>
<proteinExistence type="inferred from homology"/>
<accession>A0ABT4D1R8</accession>
<keyword evidence="2 3" id="KW-0472">Membrane</keyword>
<comment type="similarity">
    <text evidence="1">Belongs to the GerABKA family.</text>
</comment>
<dbReference type="RefSeq" id="WP_268041504.1">
    <property type="nucleotide sequence ID" value="NZ_JAPQER010000005.1"/>
</dbReference>
<dbReference type="PANTHER" id="PTHR22550:SF5">
    <property type="entry name" value="LEUCINE ZIPPER PROTEIN 4"/>
    <property type="match status" value="1"/>
</dbReference>
<protein>
    <submittedName>
        <fullName evidence="4">Spore germination protein</fullName>
    </submittedName>
</protein>
<organism evidence="4 5">
    <name type="scientific">Clostridium aestuarii</name>
    <dbReference type="NCBI Taxonomy" id="338193"/>
    <lineage>
        <taxon>Bacteria</taxon>
        <taxon>Bacillati</taxon>
        <taxon>Bacillota</taxon>
        <taxon>Clostridia</taxon>
        <taxon>Eubacteriales</taxon>
        <taxon>Clostridiaceae</taxon>
        <taxon>Clostridium</taxon>
    </lineage>
</organism>
<name>A0ABT4D1R8_9CLOT</name>
<feature type="transmembrane region" description="Helical" evidence="3">
    <location>
        <begin position="307"/>
        <end position="326"/>
    </location>
</feature>
<gene>
    <name evidence="4" type="ORF">OW763_12655</name>
</gene>
<dbReference type="InterPro" id="IPR050768">
    <property type="entry name" value="UPF0353/GerABKA_families"/>
</dbReference>
<evidence type="ECO:0000256" key="2">
    <source>
        <dbReference type="ARBA" id="ARBA00023136"/>
    </source>
</evidence>
<dbReference type="PANTHER" id="PTHR22550">
    <property type="entry name" value="SPORE GERMINATION PROTEIN"/>
    <property type="match status" value="1"/>
</dbReference>
<evidence type="ECO:0000256" key="1">
    <source>
        <dbReference type="ARBA" id="ARBA00005278"/>
    </source>
</evidence>
<evidence type="ECO:0000313" key="4">
    <source>
        <dbReference type="EMBL" id="MCY6485189.1"/>
    </source>
</evidence>
<sequence length="508" mass="57476">MYDKFKMNHYSKISNNVKKSEFSKSLQENINLFKQEIFKDDETVIYRYFRNKEKDMQFCLIFVDGMADGKIINDNILKPIIYTSMKENLEYNEILDYIMQNVLITDEIKKIYDITTAIDFILYGDALLLIDGIDEIICIDAKGWETRAISEPLSETVIRGPREGFTECMSVNVSLIRRKINSNKLKFKFRELGTVTKTKICICYIDDLVSKQILNELYKRLDKIKIDGILESGYIEELIKDHPASTFKTIGNSERPDAVAGMLLEGKIALICDGTPFVLTIPFVFQEYFQNSEDYYNNFIYGSFNRLLRILGFMLTTSVPAIYVALTTFHQEMIPTQLMLSIAAAVEGVPFPPAIEAVMMLTTFEILREAGTRLPKNIGQAVSIVGALVLGEAAASANIVSAPMVIVVGITGISSFLIPKMLGPVVIIRIICLILASILGLYGYIFAVIGISFYLFSLKSFGVDYMLKIGSINKLDLKDTAIRAPWWFTENNPKFVFSKLVNKYKGSR</sequence>
<dbReference type="PIRSF" id="PIRSF005690">
    <property type="entry name" value="GerBA"/>
    <property type="match status" value="1"/>
</dbReference>
<keyword evidence="3" id="KW-1133">Transmembrane helix</keyword>
<dbReference type="Proteomes" id="UP001078443">
    <property type="component" value="Unassembled WGS sequence"/>
</dbReference>